<proteinExistence type="predicted"/>
<dbReference type="FunFam" id="3.30.9.10:FF:000026">
    <property type="entry name" value="FAD-dependent oxidoreductase domain-containing protein 1"/>
    <property type="match status" value="1"/>
</dbReference>
<comment type="caution">
    <text evidence="2">The sequence shown here is derived from an EMBL/GenBank/DDBJ whole genome shotgun (WGS) entry which is preliminary data.</text>
</comment>
<dbReference type="Gene3D" id="3.30.9.10">
    <property type="entry name" value="D-Amino Acid Oxidase, subunit A, domain 2"/>
    <property type="match status" value="1"/>
</dbReference>
<dbReference type="Pfam" id="PF01266">
    <property type="entry name" value="DAO"/>
    <property type="match status" value="1"/>
</dbReference>
<evidence type="ECO:0000313" key="2">
    <source>
        <dbReference type="EMBL" id="KAL1497155.1"/>
    </source>
</evidence>
<dbReference type="InterPro" id="IPR036188">
    <property type="entry name" value="FAD/NAD-bd_sf"/>
</dbReference>
<dbReference type="AlphaFoldDB" id="A0ABD1EKY3"/>
<protein>
    <recommendedName>
        <fullName evidence="1">FAD dependent oxidoreductase domain-containing protein</fullName>
    </recommendedName>
</protein>
<dbReference type="PANTHER" id="PTHR13847">
    <property type="entry name" value="SARCOSINE DEHYDROGENASE-RELATED"/>
    <property type="match status" value="1"/>
</dbReference>
<dbReference type="Gene3D" id="3.50.50.60">
    <property type="entry name" value="FAD/NAD(P)-binding domain"/>
    <property type="match status" value="1"/>
</dbReference>
<organism evidence="2 3">
    <name type="scientific">Hypothenemus hampei</name>
    <name type="common">Coffee berry borer</name>
    <dbReference type="NCBI Taxonomy" id="57062"/>
    <lineage>
        <taxon>Eukaryota</taxon>
        <taxon>Metazoa</taxon>
        <taxon>Ecdysozoa</taxon>
        <taxon>Arthropoda</taxon>
        <taxon>Hexapoda</taxon>
        <taxon>Insecta</taxon>
        <taxon>Pterygota</taxon>
        <taxon>Neoptera</taxon>
        <taxon>Endopterygota</taxon>
        <taxon>Coleoptera</taxon>
        <taxon>Polyphaga</taxon>
        <taxon>Cucujiformia</taxon>
        <taxon>Curculionidae</taxon>
        <taxon>Scolytinae</taxon>
        <taxon>Hypothenemus</taxon>
    </lineage>
</organism>
<dbReference type="SUPFAM" id="SSF51905">
    <property type="entry name" value="FAD/NAD(P)-binding domain"/>
    <property type="match status" value="1"/>
</dbReference>
<feature type="domain" description="FAD dependent oxidoreductase" evidence="1">
    <location>
        <begin position="73"/>
        <end position="444"/>
    </location>
</feature>
<sequence length="445" mass="49620">MLLKRLPSTPLTYTFRRTFHKNSVLAFRKDDREFEHPLTRTVRILMNDLKTGFTQISKGQIPHPVVGFPQFTDVLIVGGGAIGSSIAYWLKEKSNPDSFHVAVIEQDPTYAKCATTLSVGGLRQQFSLPENINLSLFGAEFIRSLKKRFGPEADISFTPHGYLVLASEEGAEQLIENSKLQNELGAINVILPKHNIKDRFPWLNVDDVEVGCLGLEKEGWFDPWSLLQLLKTGAEKKNAQYIHGEVVEFLFQERDDIIIKGREEGSFLQHPIAAVIKMPDGEIKTINFAICIIAAGPQSGQIAQKLDIGVGEGLLSVPLPVEPRKRYVYVVECEKDPPGLNTPMTIDHTGAYFRRDGLGGKFICGISPEIGDEPDVSNLDVNYEYFDKRLWPILAQRVPAFNALKVKGAWSGFYDFNKFDENGIVGPHPLFTNVYIATGFSGHGT</sequence>
<dbReference type="InterPro" id="IPR006076">
    <property type="entry name" value="FAD-dep_OxRdtase"/>
</dbReference>
<evidence type="ECO:0000259" key="1">
    <source>
        <dbReference type="Pfam" id="PF01266"/>
    </source>
</evidence>
<dbReference type="EMBL" id="JBDJPC010000006">
    <property type="protein sequence ID" value="KAL1497155.1"/>
    <property type="molecule type" value="Genomic_DNA"/>
</dbReference>
<gene>
    <name evidence="2" type="ORF">ABEB36_008161</name>
</gene>
<accession>A0ABD1EKY3</accession>
<dbReference type="Proteomes" id="UP001566132">
    <property type="component" value="Unassembled WGS sequence"/>
</dbReference>
<reference evidence="2 3" key="1">
    <citation type="submission" date="2024-05" db="EMBL/GenBank/DDBJ databases">
        <title>Genetic variation in Jamaican populations of the coffee berry borer (Hypothenemus hampei).</title>
        <authorList>
            <person name="Errbii M."/>
            <person name="Myrie A."/>
        </authorList>
    </citation>
    <scope>NUCLEOTIDE SEQUENCE [LARGE SCALE GENOMIC DNA]</scope>
    <source>
        <strain evidence="2">JA-Hopewell-2020-01-JO</strain>
        <tissue evidence="2">Whole body</tissue>
    </source>
</reference>
<name>A0ABD1EKY3_HYPHA</name>
<keyword evidence="3" id="KW-1185">Reference proteome</keyword>
<dbReference type="PANTHER" id="PTHR13847:SF282">
    <property type="entry name" value="LETHAL (2) 37BB"/>
    <property type="match status" value="1"/>
</dbReference>
<evidence type="ECO:0000313" key="3">
    <source>
        <dbReference type="Proteomes" id="UP001566132"/>
    </source>
</evidence>